<dbReference type="HOGENOM" id="CLU_054750_1_0_5"/>
<sequence>MVGRGWPFHNDGDPDDWAHDAASVSLHHTLTMAPQQLAVAVYDIAATSLPSAALVLAAALSIFAAALVRGFTGFGFALTAVPLLGLFMPPTQSVPVAVCLQLLIGLGDLPRASRVCDWPSLRWLILGGVIGSPIGVLVLSLVSASAARLLIALITVGAVVLLNAGFRLTTAPARRITALVGLTAGMFNGLAGMPGPPVIVYYNSGAFGRIAARASMMVFFLVSSIVATATLASFDLLDLHVAVLTALGIPVMLVGTWLGDLGFHRGSDTLHRRVSMTSLAAVALGSALKGLSDLL</sequence>
<protein>
    <recommendedName>
        <fullName evidence="8">Probable membrane transporter protein</fullName>
    </recommendedName>
</protein>
<evidence type="ECO:0000256" key="4">
    <source>
        <dbReference type="ARBA" id="ARBA00022475"/>
    </source>
</evidence>
<dbReference type="PANTHER" id="PTHR30269">
    <property type="entry name" value="TRANSMEMBRANE PROTEIN YFCA"/>
    <property type="match status" value="1"/>
</dbReference>
<feature type="transmembrane region" description="Helical" evidence="8">
    <location>
        <begin position="214"/>
        <end position="234"/>
    </location>
</feature>
<dbReference type="eggNOG" id="COG0730">
    <property type="taxonomic scope" value="Bacteria"/>
</dbReference>
<reference evidence="9 10" key="1">
    <citation type="journal article" date="2013" name="Appl. Environ. Microbiol.">
        <title>Genome analysis suggests that the soil oligotrophic bacterium Agromonas oligotrophica (Bradyrhizobium oligotrophicum) is a nitrogen-fixing symbiont of Aeschynomene indica.</title>
        <authorList>
            <person name="Okubo T."/>
            <person name="Fukushima S."/>
            <person name="Itakura M."/>
            <person name="Oshima K."/>
            <person name="Longtonglang A."/>
            <person name="Teaumroong N."/>
            <person name="Mitsui H."/>
            <person name="Hattori M."/>
            <person name="Hattori R."/>
            <person name="Hattori T."/>
            <person name="Minamisawa K."/>
        </authorList>
    </citation>
    <scope>NUCLEOTIDE SEQUENCE [LARGE SCALE GENOMIC DNA]</scope>
    <source>
        <strain evidence="9 10">S58</strain>
    </source>
</reference>
<dbReference type="InterPro" id="IPR052017">
    <property type="entry name" value="TSUP"/>
</dbReference>
<comment type="similarity">
    <text evidence="2 8">Belongs to the 4-toluene sulfonate uptake permease (TSUP) (TC 2.A.102) family.</text>
</comment>
<evidence type="ECO:0000256" key="2">
    <source>
        <dbReference type="ARBA" id="ARBA00009142"/>
    </source>
</evidence>
<feature type="transmembrane region" description="Helical" evidence="8">
    <location>
        <begin position="80"/>
        <end position="103"/>
    </location>
</feature>
<name>M4Z9H7_9BRAD</name>
<dbReference type="PATRIC" id="fig|1245469.3.peg.4530"/>
<evidence type="ECO:0000313" key="9">
    <source>
        <dbReference type="EMBL" id="BAM90413.1"/>
    </source>
</evidence>
<keyword evidence="10" id="KW-1185">Reference proteome</keyword>
<dbReference type="AlphaFoldDB" id="M4Z9H7"/>
<evidence type="ECO:0000256" key="7">
    <source>
        <dbReference type="ARBA" id="ARBA00023136"/>
    </source>
</evidence>
<keyword evidence="5 8" id="KW-0812">Transmembrane</keyword>
<dbReference type="STRING" id="1245469.S58_44280"/>
<gene>
    <name evidence="9" type="ORF">S58_44280</name>
</gene>
<dbReference type="Pfam" id="PF01925">
    <property type="entry name" value="TauE"/>
    <property type="match status" value="1"/>
</dbReference>
<keyword evidence="4 8" id="KW-1003">Cell membrane</keyword>
<evidence type="ECO:0000256" key="8">
    <source>
        <dbReference type="RuleBase" id="RU363041"/>
    </source>
</evidence>
<proteinExistence type="inferred from homology"/>
<keyword evidence="6 8" id="KW-1133">Transmembrane helix</keyword>
<accession>M4Z9H7</accession>
<evidence type="ECO:0000256" key="5">
    <source>
        <dbReference type="ARBA" id="ARBA00022692"/>
    </source>
</evidence>
<dbReference type="PANTHER" id="PTHR30269:SF37">
    <property type="entry name" value="MEMBRANE TRANSPORTER PROTEIN"/>
    <property type="match status" value="1"/>
</dbReference>
<evidence type="ECO:0000313" key="10">
    <source>
        <dbReference type="Proteomes" id="UP000011841"/>
    </source>
</evidence>
<feature type="transmembrane region" description="Helical" evidence="8">
    <location>
        <begin position="240"/>
        <end position="263"/>
    </location>
</feature>
<dbReference type="KEGG" id="aol:S58_44280"/>
<comment type="subcellular location">
    <subcellularLocation>
        <location evidence="1 8">Cell membrane</location>
        <topology evidence="1 8">Multi-pass membrane protein</topology>
    </subcellularLocation>
</comment>
<evidence type="ECO:0000256" key="6">
    <source>
        <dbReference type="ARBA" id="ARBA00022989"/>
    </source>
</evidence>
<dbReference type="InterPro" id="IPR002781">
    <property type="entry name" value="TM_pro_TauE-like"/>
</dbReference>
<dbReference type="Proteomes" id="UP000011841">
    <property type="component" value="Chromosome"/>
</dbReference>
<dbReference type="GO" id="GO:0005886">
    <property type="term" value="C:plasma membrane"/>
    <property type="evidence" value="ECO:0007669"/>
    <property type="project" value="UniProtKB-SubCell"/>
</dbReference>
<keyword evidence="7 8" id="KW-0472">Membrane</keyword>
<organism evidence="9 10">
    <name type="scientific">Bradyrhizobium oligotrophicum S58</name>
    <dbReference type="NCBI Taxonomy" id="1245469"/>
    <lineage>
        <taxon>Bacteria</taxon>
        <taxon>Pseudomonadati</taxon>
        <taxon>Pseudomonadota</taxon>
        <taxon>Alphaproteobacteria</taxon>
        <taxon>Hyphomicrobiales</taxon>
        <taxon>Nitrobacteraceae</taxon>
        <taxon>Bradyrhizobium</taxon>
    </lineage>
</organism>
<evidence type="ECO:0000256" key="3">
    <source>
        <dbReference type="ARBA" id="ARBA00022448"/>
    </source>
</evidence>
<feature type="transmembrane region" description="Helical" evidence="8">
    <location>
        <begin position="149"/>
        <end position="166"/>
    </location>
</feature>
<feature type="transmembrane region" description="Helical" evidence="8">
    <location>
        <begin position="123"/>
        <end position="142"/>
    </location>
</feature>
<dbReference type="EMBL" id="AP012603">
    <property type="protein sequence ID" value="BAM90413.1"/>
    <property type="molecule type" value="Genomic_DNA"/>
</dbReference>
<feature type="transmembrane region" description="Helical" evidence="8">
    <location>
        <begin position="44"/>
        <end position="68"/>
    </location>
</feature>
<evidence type="ECO:0000256" key="1">
    <source>
        <dbReference type="ARBA" id="ARBA00004651"/>
    </source>
</evidence>
<feature type="transmembrane region" description="Helical" evidence="8">
    <location>
        <begin position="178"/>
        <end position="202"/>
    </location>
</feature>
<keyword evidence="3" id="KW-0813">Transport</keyword>